<gene>
    <name evidence="1" type="ORF">L6452_05824</name>
</gene>
<sequence>MEDFLKDCNLLATVVNIFPSYDLKYDINRVLEKNCRLCTTMEISKKLLKFKFYILIAVTFVVFIVSLLYVAPDFSTFLLTFGHFCCQLLSLPPRRRHFWPYFSAVDAVSGEKAREGILDYVASRPEPVLQPES</sequence>
<evidence type="ECO:0000313" key="1">
    <source>
        <dbReference type="EMBL" id="KAI3758268.1"/>
    </source>
</evidence>
<keyword evidence="2" id="KW-1185">Reference proteome</keyword>
<proteinExistence type="predicted"/>
<name>A0ACB9EI57_ARCLA</name>
<dbReference type="Proteomes" id="UP001055879">
    <property type="component" value="Linkage Group LG02"/>
</dbReference>
<protein>
    <submittedName>
        <fullName evidence="1">Uncharacterized protein</fullName>
    </submittedName>
</protein>
<reference evidence="1 2" key="2">
    <citation type="journal article" date="2022" name="Mol. Ecol. Resour.">
        <title>The genomes of chicory, endive, great burdock and yacon provide insights into Asteraceae paleo-polyploidization history and plant inulin production.</title>
        <authorList>
            <person name="Fan W."/>
            <person name="Wang S."/>
            <person name="Wang H."/>
            <person name="Wang A."/>
            <person name="Jiang F."/>
            <person name="Liu H."/>
            <person name="Zhao H."/>
            <person name="Xu D."/>
            <person name="Zhang Y."/>
        </authorList>
    </citation>
    <scope>NUCLEOTIDE SEQUENCE [LARGE SCALE GENOMIC DNA]</scope>
    <source>
        <strain evidence="2">cv. Niubang</strain>
    </source>
</reference>
<comment type="caution">
    <text evidence="1">The sequence shown here is derived from an EMBL/GenBank/DDBJ whole genome shotgun (WGS) entry which is preliminary data.</text>
</comment>
<reference evidence="2" key="1">
    <citation type="journal article" date="2022" name="Mol. Ecol. Resour.">
        <title>The genomes of chicory, endive, great burdock and yacon provide insights into Asteraceae palaeo-polyploidization history and plant inulin production.</title>
        <authorList>
            <person name="Fan W."/>
            <person name="Wang S."/>
            <person name="Wang H."/>
            <person name="Wang A."/>
            <person name="Jiang F."/>
            <person name="Liu H."/>
            <person name="Zhao H."/>
            <person name="Xu D."/>
            <person name="Zhang Y."/>
        </authorList>
    </citation>
    <scope>NUCLEOTIDE SEQUENCE [LARGE SCALE GENOMIC DNA]</scope>
    <source>
        <strain evidence="2">cv. Niubang</strain>
    </source>
</reference>
<dbReference type="EMBL" id="CM042048">
    <property type="protein sequence ID" value="KAI3758268.1"/>
    <property type="molecule type" value="Genomic_DNA"/>
</dbReference>
<evidence type="ECO:0000313" key="2">
    <source>
        <dbReference type="Proteomes" id="UP001055879"/>
    </source>
</evidence>
<organism evidence="1 2">
    <name type="scientific">Arctium lappa</name>
    <name type="common">Greater burdock</name>
    <name type="synonym">Lappa major</name>
    <dbReference type="NCBI Taxonomy" id="4217"/>
    <lineage>
        <taxon>Eukaryota</taxon>
        <taxon>Viridiplantae</taxon>
        <taxon>Streptophyta</taxon>
        <taxon>Embryophyta</taxon>
        <taxon>Tracheophyta</taxon>
        <taxon>Spermatophyta</taxon>
        <taxon>Magnoliopsida</taxon>
        <taxon>eudicotyledons</taxon>
        <taxon>Gunneridae</taxon>
        <taxon>Pentapetalae</taxon>
        <taxon>asterids</taxon>
        <taxon>campanulids</taxon>
        <taxon>Asterales</taxon>
        <taxon>Asteraceae</taxon>
        <taxon>Carduoideae</taxon>
        <taxon>Cardueae</taxon>
        <taxon>Arctiinae</taxon>
        <taxon>Arctium</taxon>
    </lineage>
</organism>
<accession>A0ACB9EI57</accession>